<dbReference type="RefSeq" id="WP_043948171.1">
    <property type="nucleotide sequence ID" value="NZ_HG966617.1"/>
</dbReference>
<dbReference type="KEGG" id="pect:BN1012_Phect1817"/>
<dbReference type="AlphaFoldDB" id="X5MND9"/>
<reference evidence="1 2" key="1">
    <citation type="journal article" date="2014" name="Front. Genet.">
        <title>Genome and metabolic network of "Candidatus Phaeomarinobacter ectocarpi" Ec32, a new candidate genus of Alphaproteobacteria frequently associated with brown algae.</title>
        <authorList>
            <person name="Dittami S.M."/>
            <person name="Barbeyron T."/>
            <person name="Boyen C."/>
            <person name="Cambefort J."/>
            <person name="Collet G."/>
            <person name="Delage L."/>
            <person name="Gobet A."/>
            <person name="Groisillier A."/>
            <person name="Leblanc C."/>
            <person name="Michel G."/>
            <person name="Scornet D."/>
            <person name="Siegel A."/>
            <person name="Tapia J.E."/>
            <person name="Tonon T."/>
        </authorList>
    </citation>
    <scope>NUCLEOTIDE SEQUENCE [LARGE SCALE GENOMIC DNA]</scope>
    <source>
        <strain evidence="1 2">Ec32</strain>
    </source>
</reference>
<organism evidence="1 2">
    <name type="scientific">Candidatus Phaeomarinibacter ectocarpi</name>
    <dbReference type="NCBI Taxonomy" id="1458461"/>
    <lineage>
        <taxon>Bacteria</taxon>
        <taxon>Pseudomonadati</taxon>
        <taxon>Pseudomonadota</taxon>
        <taxon>Alphaproteobacteria</taxon>
        <taxon>Hyphomicrobiales</taxon>
        <taxon>Parvibaculaceae</taxon>
        <taxon>Candidatus Phaeomarinibacter</taxon>
    </lineage>
</organism>
<accession>X5MND9</accession>
<name>X5MND9_9HYPH</name>
<protein>
    <submittedName>
        <fullName evidence="1">Uncharacterized protein</fullName>
    </submittedName>
</protein>
<keyword evidence="2" id="KW-1185">Reference proteome</keyword>
<evidence type="ECO:0000313" key="1">
    <source>
        <dbReference type="EMBL" id="CDO60031.1"/>
    </source>
</evidence>
<gene>
    <name evidence="1" type="ORF">BN1012_Phect1817</name>
</gene>
<dbReference type="EMBL" id="HG966617">
    <property type="protein sequence ID" value="CDO60031.1"/>
    <property type="molecule type" value="Genomic_DNA"/>
</dbReference>
<dbReference type="HOGENOM" id="CLU_803365_0_0_5"/>
<dbReference type="Proteomes" id="UP000032160">
    <property type="component" value="Chromosome I"/>
</dbReference>
<proteinExistence type="predicted"/>
<sequence>MSNENADQSGSIANVVGIGADSVGSQQRRARYPVEWKECCRDIYAAYQEHLSEQFGSHVGWQRIRNLVMREFDTYEAGRLADEDSRLRRQDIEHWMKDDGSDLSEDKFRFLDHYLHKELLRRDSDFTEATRRVIAYREALQYRALKTLYLGDRREVPDDVQALAHKFVGQLFIIDEPPSEEENFRTALYIKSVADEGYFVIGFYFKFTPESAAEIIEYGYRYHGYLLPMSMADELQGSNVVCGLLTLFDRSLLGTKEAIYHNAAHCFMVEGDRSLKIAAIESVASPFRPVTQQSQDKNAIRETMALTIPQLYPSYAMQSQYLYKEDISKEQKKLLESLHDEYLVW</sequence>
<evidence type="ECO:0000313" key="2">
    <source>
        <dbReference type="Proteomes" id="UP000032160"/>
    </source>
</evidence>